<dbReference type="OrthoDB" id="21204at2759"/>
<dbReference type="OMA" id="RRHIYRH"/>
<dbReference type="InterPro" id="IPR001841">
    <property type="entry name" value="Znf_RING"/>
</dbReference>
<evidence type="ECO:0000256" key="3">
    <source>
        <dbReference type="ARBA" id="ARBA00022679"/>
    </source>
</evidence>
<dbReference type="PROSITE" id="PS50089">
    <property type="entry name" value="ZF_RING_2"/>
    <property type="match status" value="1"/>
</dbReference>
<proteinExistence type="predicted"/>
<reference evidence="8 9" key="1">
    <citation type="submission" date="2016-07" db="EMBL/GenBank/DDBJ databases">
        <title>Pervasive Adenine N6-methylation of Active Genes in Fungi.</title>
        <authorList>
            <consortium name="DOE Joint Genome Institute"/>
            <person name="Mondo S.J."/>
            <person name="Dannebaum R.O."/>
            <person name="Kuo R.C."/>
            <person name="Labutti K."/>
            <person name="Haridas S."/>
            <person name="Kuo A."/>
            <person name="Salamov A."/>
            <person name="Ahrendt S.R."/>
            <person name="Lipzen A."/>
            <person name="Sullivan W."/>
            <person name="Andreopoulos W.B."/>
            <person name="Clum A."/>
            <person name="Lindquist E."/>
            <person name="Daum C."/>
            <person name="Ramamoorthy G.K."/>
            <person name="Gryganskyi A."/>
            <person name="Culley D."/>
            <person name="Magnuson J.K."/>
            <person name="James T.Y."/>
            <person name="O'Malley M.A."/>
            <person name="Stajich J.E."/>
            <person name="Spatafora J.W."/>
            <person name="Visel A."/>
            <person name="Grigoriev I.V."/>
        </authorList>
    </citation>
    <scope>NUCLEOTIDE SEQUENCE [LARGE SCALE GENOMIC DNA]</scope>
    <source>
        <strain evidence="8 9">12-1054</strain>
    </source>
</reference>
<dbReference type="SUPFAM" id="SSF57850">
    <property type="entry name" value="RING/U-box"/>
    <property type="match status" value="1"/>
</dbReference>
<dbReference type="GO" id="GO:0000209">
    <property type="term" value="P:protein polyubiquitination"/>
    <property type="evidence" value="ECO:0007669"/>
    <property type="project" value="TreeGrafter"/>
</dbReference>
<gene>
    <name evidence="8" type="ORF">BCR37DRAFT_378410</name>
</gene>
<dbReference type="Proteomes" id="UP000193685">
    <property type="component" value="Unassembled WGS sequence"/>
</dbReference>
<evidence type="ECO:0000313" key="8">
    <source>
        <dbReference type="EMBL" id="ORY84384.1"/>
    </source>
</evidence>
<keyword evidence="9" id="KW-1185">Reference proteome</keyword>
<dbReference type="Pfam" id="PF13639">
    <property type="entry name" value="zf-RING_2"/>
    <property type="match status" value="1"/>
</dbReference>
<dbReference type="SMART" id="SM00184">
    <property type="entry name" value="RING"/>
    <property type="match status" value="1"/>
</dbReference>
<dbReference type="GO" id="GO:0008270">
    <property type="term" value="F:zinc ion binding"/>
    <property type="evidence" value="ECO:0007669"/>
    <property type="project" value="UniProtKB-KW"/>
</dbReference>
<dbReference type="GO" id="GO:0006513">
    <property type="term" value="P:protein monoubiquitination"/>
    <property type="evidence" value="ECO:0007669"/>
    <property type="project" value="TreeGrafter"/>
</dbReference>
<dbReference type="AlphaFoldDB" id="A0A1Y2FM00"/>
<dbReference type="EC" id="2.3.2.27" evidence="2"/>
<keyword evidence="5" id="KW-0804">Transcription</keyword>
<dbReference type="PANTHER" id="PTHR46077:SF1">
    <property type="entry name" value="TOP1 BINDING ARGININE_SERINE RICH PROTEIN, E3 UBIQUITIN LIGASE"/>
    <property type="match status" value="1"/>
</dbReference>
<keyword evidence="6" id="KW-0862">Zinc</keyword>
<dbReference type="RefSeq" id="XP_040726402.1">
    <property type="nucleotide sequence ID" value="XM_040869037.1"/>
</dbReference>
<protein>
    <recommendedName>
        <fullName evidence="2">RING-type E3 ubiquitin transferase</fullName>
        <ecNumber evidence="2">2.3.2.27</ecNumber>
    </recommendedName>
</protein>
<comment type="catalytic activity">
    <reaction evidence="1">
        <text>S-ubiquitinyl-[E2 ubiquitin-conjugating enzyme]-L-cysteine + [acceptor protein]-L-lysine = [E2 ubiquitin-conjugating enzyme]-L-cysteine + N(6)-ubiquitinyl-[acceptor protein]-L-lysine.</text>
        <dbReference type="EC" id="2.3.2.27"/>
    </reaction>
</comment>
<comment type="caution">
    <text evidence="8">The sequence shown here is derived from an EMBL/GenBank/DDBJ whole genome shotgun (WGS) entry which is preliminary data.</text>
</comment>
<keyword evidence="6" id="KW-0479">Metal-binding</keyword>
<evidence type="ECO:0000256" key="1">
    <source>
        <dbReference type="ARBA" id="ARBA00000900"/>
    </source>
</evidence>
<dbReference type="PANTHER" id="PTHR46077">
    <property type="entry name" value="E3 UBIQUITIN-PROTEIN LIGASE TOPORS"/>
    <property type="match status" value="1"/>
</dbReference>
<dbReference type="GeneID" id="63785636"/>
<evidence type="ECO:0000256" key="6">
    <source>
        <dbReference type="PROSITE-ProRule" id="PRU00175"/>
    </source>
</evidence>
<dbReference type="STRING" id="56484.A0A1Y2FM00"/>
<keyword evidence="4" id="KW-0805">Transcription regulation</keyword>
<name>A0A1Y2FM00_PROLT</name>
<evidence type="ECO:0000313" key="9">
    <source>
        <dbReference type="Proteomes" id="UP000193685"/>
    </source>
</evidence>
<dbReference type="GO" id="GO:0061630">
    <property type="term" value="F:ubiquitin protein ligase activity"/>
    <property type="evidence" value="ECO:0007669"/>
    <property type="project" value="UniProtKB-EC"/>
</dbReference>
<evidence type="ECO:0000256" key="2">
    <source>
        <dbReference type="ARBA" id="ARBA00012483"/>
    </source>
</evidence>
<dbReference type="EMBL" id="MCFI01000006">
    <property type="protein sequence ID" value="ORY84384.1"/>
    <property type="molecule type" value="Genomic_DNA"/>
</dbReference>
<dbReference type="Gene3D" id="3.30.40.10">
    <property type="entry name" value="Zinc/RING finger domain, C3HC4 (zinc finger)"/>
    <property type="match status" value="1"/>
</dbReference>
<evidence type="ECO:0000259" key="7">
    <source>
        <dbReference type="PROSITE" id="PS50089"/>
    </source>
</evidence>
<evidence type="ECO:0000256" key="4">
    <source>
        <dbReference type="ARBA" id="ARBA00023015"/>
    </source>
</evidence>
<dbReference type="InterPro" id="IPR013083">
    <property type="entry name" value="Znf_RING/FYVE/PHD"/>
</dbReference>
<feature type="domain" description="RING-type" evidence="7">
    <location>
        <begin position="22"/>
        <end position="61"/>
    </location>
</feature>
<keyword evidence="3" id="KW-0808">Transferase</keyword>
<organism evidence="8 9">
    <name type="scientific">Protomyces lactucae-debilis</name>
    <dbReference type="NCBI Taxonomy" id="2754530"/>
    <lineage>
        <taxon>Eukaryota</taxon>
        <taxon>Fungi</taxon>
        <taxon>Dikarya</taxon>
        <taxon>Ascomycota</taxon>
        <taxon>Taphrinomycotina</taxon>
        <taxon>Taphrinomycetes</taxon>
        <taxon>Taphrinales</taxon>
        <taxon>Protomycetaceae</taxon>
        <taxon>Protomyces</taxon>
    </lineage>
</organism>
<keyword evidence="6" id="KW-0863">Zinc-finger</keyword>
<evidence type="ECO:0000256" key="5">
    <source>
        <dbReference type="ARBA" id="ARBA00023163"/>
    </source>
</evidence>
<sequence length="257" mass="29570">MVAECLPTRAKRKRVAYEIETCSICLEPVTSLALCQPCNHGFDTDCILRWTEQGATCPLCKTPIEHVSYRRHGTIHRQVPAPKRRKEQCMRFSRQRREMVHEREQDPRALFLERQAEVALQRRRYVYAHQLSALYVGANPATRFKSFGAAEYKRSASLQRKAGLFLRRELQCFPYLQDDWAFIRDYIMNGVLPQLDIQSAGASKLVGDLMGRADGDRLLHELHCFLRSPFDALPAYDLSSLLQYSEALQPAWPVDGP</sequence>
<accession>A0A1Y2FM00</accession>